<dbReference type="InParanoid" id="A0A1B7NE40"/>
<dbReference type="EMBL" id="KV448143">
    <property type="protein sequence ID" value="OAX43148.1"/>
    <property type="molecule type" value="Genomic_DNA"/>
</dbReference>
<gene>
    <name evidence="1" type="ORF">K503DRAFT_223215</name>
</gene>
<evidence type="ECO:0000313" key="1">
    <source>
        <dbReference type="EMBL" id="OAX43148.1"/>
    </source>
</evidence>
<dbReference type="Proteomes" id="UP000092154">
    <property type="component" value="Unassembled WGS sequence"/>
</dbReference>
<reference evidence="1 2" key="1">
    <citation type="submission" date="2016-06" db="EMBL/GenBank/DDBJ databases">
        <title>Comparative genomics of the ectomycorrhizal sister species Rhizopogon vinicolor and Rhizopogon vesiculosus (Basidiomycota: Boletales) reveals a divergence of the mating type B locus.</title>
        <authorList>
            <consortium name="DOE Joint Genome Institute"/>
            <person name="Mujic A.B."/>
            <person name="Kuo A."/>
            <person name="Tritt A."/>
            <person name="Lipzen A."/>
            <person name="Chen C."/>
            <person name="Johnson J."/>
            <person name="Sharma A."/>
            <person name="Barry K."/>
            <person name="Grigoriev I.V."/>
            <person name="Spatafora J.W."/>
        </authorList>
    </citation>
    <scope>NUCLEOTIDE SEQUENCE [LARGE SCALE GENOMIC DNA]</scope>
    <source>
        <strain evidence="1 2">AM-OR11-026</strain>
    </source>
</reference>
<accession>A0A1B7NE40</accession>
<dbReference type="AlphaFoldDB" id="A0A1B7NE40"/>
<sequence length="78" mass="8567">MSLLYSNGCLACRSHQHALWMPRRSPSSMLHFTCGKVYKSSLVSASTIPANRCVAQHGTQSIFCSLFNISSLALYDPS</sequence>
<keyword evidence="2" id="KW-1185">Reference proteome</keyword>
<protein>
    <submittedName>
        <fullName evidence="1">Uncharacterized protein</fullName>
    </submittedName>
</protein>
<organism evidence="1 2">
    <name type="scientific">Rhizopogon vinicolor AM-OR11-026</name>
    <dbReference type="NCBI Taxonomy" id="1314800"/>
    <lineage>
        <taxon>Eukaryota</taxon>
        <taxon>Fungi</taxon>
        <taxon>Dikarya</taxon>
        <taxon>Basidiomycota</taxon>
        <taxon>Agaricomycotina</taxon>
        <taxon>Agaricomycetes</taxon>
        <taxon>Agaricomycetidae</taxon>
        <taxon>Boletales</taxon>
        <taxon>Suillineae</taxon>
        <taxon>Rhizopogonaceae</taxon>
        <taxon>Rhizopogon</taxon>
    </lineage>
</organism>
<evidence type="ECO:0000313" key="2">
    <source>
        <dbReference type="Proteomes" id="UP000092154"/>
    </source>
</evidence>
<name>A0A1B7NE40_9AGAM</name>
<proteinExistence type="predicted"/>